<evidence type="ECO:0000313" key="3">
    <source>
        <dbReference type="Proteomes" id="UP001164020"/>
    </source>
</evidence>
<proteinExistence type="predicted"/>
<name>A0ABY7C5G6_9HYPH</name>
<accession>A0ABY7C5G6</accession>
<organism evidence="2 3">
    <name type="scientific">Jiella pelagia</name>
    <dbReference type="NCBI Taxonomy" id="2986949"/>
    <lineage>
        <taxon>Bacteria</taxon>
        <taxon>Pseudomonadati</taxon>
        <taxon>Pseudomonadota</taxon>
        <taxon>Alphaproteobacteria</taxon>
        <taxon>Hyphomicrobiales</taxon>
        <taxon>Aurantimonadaceae</taxon>
        <taxon>Jiella</taxon>
    </lineage>
</organism>
<dbReference type="Proteomes" id="UP001164020">
    <property type="component" value="Chromosome"/>
</dbReference>
<dbReference type="RefSeq" id="WP_268881411.1">
    <property type="nucleotide sequence ID" value="NZ_CP114029.1"/>
</dbReference>
<sequence>MKLDDEPCLWLAMGQGKETSLGREGQSPAAFVSLSCQDDEYLPSLSAAGRSHLRHVALI</sequence>
<protein>
    <submittedName>
        <fullName evidence="2">Uncharacterized protein</fullName>
    </submittedName>
</protein>
<reference evidence="2" key="1">
    <citation type="submission" date="2022-12" db="EMBL/GenBank/DDBJ databases">
        <title>Jiella pelagia sp. nov., isolated from phosphonate enriched culture of Northwest Pacific surface seawater.</title>
        <authorList>
            <person name="Shin D.Y."/>
            <person name="Hwang C.Y."/>
        </authorList>
    </citation>
    <scope>NUCLEOTIDE SEQUENCE</scope>
    <source>
        <strain evidence="2">HL-NP1</strain>
    </source>
</reference>
<evidence type="ECO:0000313" key="2">
    <source>
        <dbReference type="EMBL" id="WAP70575.1"/>
    </source>
</evidence>
<dbReference type="EMBL" id="CP114029">
    <property type="protein sequence ID" value="WAP70575.1"/>
    <property type="molecule type" value="Genomic_DNA"/>
</dbReference>
<gene>
    <name evidence="1" type="ORF">OH818_01125</name>
    <name evidence="2" type="ORF">OH818_11415</name>
</gene>
<keyword evidence="3" id="KW-1185">Reference proteome</keyword>
<evidence type="ECO:0000313" key="1">
    <source>
        <dbReference type="EMBL" id="WAP68974.1"/>
    </source>
</evidence>
<dbReference type="EMBL" id="CP114029">
    <property type="protein sequence ID" value="WAP68974.1"/>
    <property type="molecule type" value="Genomic_DNA"/>
</dbReference>